<evidence type="ECO:0000313" key="1">
    <source>
        <dbReference type="EMBL" id="KAH7924992.1"/>
    </source>
</evidence>
<protein>
    <submittedName>
        <fullName evidence="1">Fungal pheromone STE3G-protein-coupled receptor</fullName>
    </submittedName>
</protein>
<comment type="caution">
    <text evidence="1">The sequence shown here is derived from an EMBL/GenBank/DDBJ whole genome shotgun (WGS) entry which is preliminary data.</text>
</comment>
<dbReference type="EMBL" id="MU266411">
    <property type="protein sequence ID" value="KAH7924992.1"/>
    <property type="molecule type" value="Genomic_DNA"/>
</dbReference>
<accession>A0ACB8BJJ1</accession>
<evidence type="ECO:0000313" key="2">
    <source>
        <dbReference type="Proteomes" id="UP000790709"/>
    </source>
</evidence>
<sequence length="322" mass="35621">MHTEIPVLSFICAALVLAPLPWSIRARNIAALSIGAWLFIANIIYVVDALIWANNADPRVPVWCDISSSIIVGSHIASPASCLCICIHLERVASFCQTSTPVAKRRRTLFESVMCFGLPIVYMALHLIVQPRRFDVYEGFGCRPTTYASIPTIFLMWIPPLFLSVAAVFCAGIAWRHFLYQGVQFSTGGTVSPSPSSLTSGNYIRLIVMAVLEAFWSIIVLAIVMRFSLSSGLAPWTSFADVHKDFSVVFMYSTNVTPANATSFLVFSWAAVLIQSIVFFLAFASREETLAEIAGYTSWVLHRFRKKDNSILPAIPVHSPDM</sequence>
<gene>
    <name evidence="1" type="ORF">BV22DRAFT_1012081</name>
</gene>
<organism evidence="1 2">
    <name type="scientific">Leucogyrophana mollusca</name>
    <dbReference type="NCBI Taxonomy" id="85980"/>
    <lineage>
        <taxon>Eukaryota</taxon>
        <taxon>Fungi</taxon>
        <taxon>Dikarya</taxon>
        <taxon>Basidiomycota</taxon>
        <taxon>Agaricomycotina</taxon>
        <taxon>Agaricomycetes</taxon>
        <taxon>Agaricomycetidae</taxon>
        <taxon>Boletales</taxon>
        <taxon>Boletales incertae sedis</taxon>
        <taxon>Leucogyrophana</taxon>
    </lineage>
</organism>
<dbReference type="Proteomes" id="UP000790709">
    <property type="component" value="Unassembled WGS sequence"/>
</dbReference>
<name>A0ACB8BJJ1_9AGAM</name>
<reference evidence="1" key="1">
    <citation type="journal article" date="2021" name="New Phytol.">
        <title>Evolutionary innovations through gain and loss of genes in the ectomycorrhizal Boletales.</title>
        <authorList>
            <person name="Wu G."/>
            <person name="Miyauchi S."/>
            <person name="Morin E."/>
            <person name="Kuo A."/>
            <person name="Drula E."/>
            <person name="Varga T."/>
            <person name="Kohler A."/>
            <person name="Feng B."/>
            <person name="Cao Y."/>
            <person name="Lipzen A."/>
            <person name="Daum C."/>
            <person name="Hundley H."/>
            <person name="Pangilinan J."/>
            <person name="Johnson J."/>
            <person name="Barry K."/>
            <person name="LaButti K."/>
            <person name="Ng V."/>
            <person name="Ahrendt S."/>
            <person name="Min B."/>
            <person name="Choi I.G."/>
            <person name="Park H."/>
            <person name="Plett J.M."/>
            <person name="Magnuson J."/>
            <person name="Spatafora J.W."/>
            <person name="Nagy L.G."/>
            <person name="Henrissat B."/>
            <person name="Grigoriev I.V."/>
            <person name="Yang Z.L."/>
            <person name="Xu J."/>
            <person name="Martin F.M."/>
        </authorList>
    </citation>
    <scope>NUCLEOTIDE SEQUENCE</scope>
    <source>
        <strain evidence="1">KUC20120723A-06</strain>
    </source>
</reference>
<proteinExistence type="predicted"/>
<keyword evidence="1" id="KW-0675">Receptor</keyword>
<keyword evidence="2" id="KW-1185">Reference proteome</keyword>